<comment type="caution">
    <text evidence="2">The sequence shown here is derived from an EMBL/GenBank/DDBJ whole genome shotgun (WGS) entry which is preliminary data.</text>
</comment>
<name>A0A934R9X7_9BACT</name>
<dbReference type="Gene3D" id="3.90.230.10">
    <property type="entry name" value="Creatinase/methionine aminopeptidase superfamily"/>
    <property type="match status" value="1"/>
</dbReference>
<evidence type="ECO:0000313" key="2">
    <source>
        <dbReference type="EMBL" id="MBK1827864.1"/>
    </source>
</evidence>
<evidence type="ECO:0000313" key="3">
    <source>
        <dbReference type="Proteomes" id="UP000658278"/>
    </source>
</evidence>
<dbReference type="InterPro" id="IPR000994">
    <property type="entry name" value="Pept_M24"/>
</dbReference>
<reference evidence="2" key="1">
    <citation type="submission" date="2021-01" db="EMBL/GenBank/DDBJ databases">
        <title>Modified the classification status of verrucomicrobia.</title>
        <authorList>
            <person name="Feng X."/>
        </authorList>
    </citation>
    <scope>NUCLEOTIDE SEQUENCE</scope>
    <source>
        <strain evidence="2">KCTC 22201</strain>
    </source>
</reference>
<feature type="domain" description="Peptidase M24" evidence="1">
    <location>
        <begin position="146"/>
        <end position="366"/>
    </location>
</feature>
<dbReference type="InterPro" id="IPR050659">
    <property type="entry name" value="Peptidase_M24B"/>
</dbReference>
<dbReference type="AlphaFoldDB" id="A0A934R9X7"/>
<sequence length="385" mass="42507">MPKRSRQPVSVLFHSDSGDPDMLYLSRFDAFDPYLAFSIGKKRFGVAPDMEFGRMVKESAFDEILLLSEIRKGAARRFKVPKGKAPSIPQLIRHLAKLHGIRTFRVSSRFPAGLAFELKDAGLKIEVAGDEGVFPERVIKTAEEVEALRKGNQASAAGFRAVSKALAESKVRRGRLVHQGRTLTAERLRELIAQASMEKGAIALHTITAPGDQAVDCHNAGHGPIRPGELIVVDIFPRRPADGYWGDMTRTFLKGEASDEQKRLVRTVKKAHALSLEMIKPGASGGKVHRAVEDFFAKEGYETTKDSNDLKGFFHALGHGIGLQVHESPVLHAKADWRFKKGMVVTTEPGLYYRGLGGVRIEDMVHLVPGGNELISRAPYKWQIA</sequence>
<dbReference type="PANTHER" id="PTHR46112">
    <property type="entry name" value="AMINOPEPTIDASE"/>
    <property type="match status" value="1"/>
</dbReference>
<keyword evidence="3" id="KW-1185">Reference proteome</keyword>
<keyword evidence="2" id="KW-0031">Aminopeptidase</keyword>
<dbReference type="InterPro" id="IPR036005">
    <property type="entry name" value="Creatinase/aminopeptidase-like"/>
</dbReference>
<gene>
    <name evidence="2" type="ORF">JIN81_12605</name>
</gene>
<keyword evidence="2" id="KW-0645">Protease</keyword>
<protein>
    <submittedName>
        <fullName evidence="2">Aminopeptidase P family protein</fullName>
    </submittedName>
</protein>
<organism evidence="2 3">
    <name type="scientific">Haloferula rosea</name>
    <dbReference type="NCBI Taxonomy" id="490093"/>
    <lineage>
        <taxon>Bacteria</taxon>
        <taxon>Pseudomonadati</taxon>
        <taxon>Verrucomicrobiota</taxon>
        <taxon>Verrucomicrobiia</taxon>
        <taxon>Verrucomicrobiales</taxon>
        <taxon>Verrucomicrobiaceae</taxon>
        <taxon>Haloferula</taxon>
    </lineage>
</organism>
<dbReference type="EMBL" id="JAENII010000009">
    <property type="protein sequence ID" value="MBK1827864.1"/>
    <property type="molecule type" value="Genomic_DNA"/>
</dbReference>
<accession>A0A934R9X7</accession>
<keyword evidence="2" id="KW-0378">Hydrolase</keyword>
<dbReference type="Pfam" id="PF00557">
    <property type="entry name" value="Peptidase_M24"/>
    <property type="match status" value="1"/>
</dbReference>
<evidence type="ECO:0000259" key="1">
    <source>
        <dbReference type="Pfam" id="PF00557"/>
    </source>
</evidence>
<dbReference type="PANTHER" id="PTHR46112:SF2">
    <property type="entry name" value="XAA-PRO AMINOPEPTIDASE P-RELATED"/>
    <property type="match status" value="1"/>
</dbReference>
<proteinExistence type="predicted"/>
<dbReference type="GO" id="GO:0004177">
    <property type="term" value="F:aminopeptidase activity"/>
    <property type="evidence" value="ECO:0007669"/>
    <property type="project" value="UniProtKB-KW"/>
</dbReference>
<dbReference type="RefSeq" id="WP_234044845.1">
    <property type="nucleotide sequence ID" value="NZ_JAENII010000009.1"/>
</dbReference>
<dbReference type="Proteomes" id="UP000658278">
    <property type="component" value="Unassembled WGS sequence"/>
</dbReference>
<dbReference type="SUPFAM" id="SSF55920">
    <property type="entry name" value="Creatinase/aminopeptidase"/>
    <property type="match status" value="1"/>
</dbReference>